<organism evidence="2 3">
    <name type="scientific">Roridomyces roridus</name>
    <dbReference type="NCBI Taxonomy" id="1738132"/>
    <lineage>
        <taxon>Eukaryota</taxon>
        <taxon>Fungi</taxon>
        <taxon>Dikarya</taxon>
        <taxon>Basidiomycota</taxon>
        <taxon>Agaricomycotina</taxon>
        <taxon>Agaricomycetes</taxon>
        <taxon>Agaricomycetidae</taxon>
        <taxon>Agaricales</taxon>
        <taxon>Marasmiineae</taxon>
        <taxon>Mycenaceae</taxon>
        <taxon>Roridomyces</taxon>
    </lineage>
</organism>
<evidence type="ECO:0000313" key="3">
    <source>
        <dbReference type="Proteomes" id="UP001221142"/>
    </source>
</evidence>
<protein>
    <recommendedName>
        <fullName evidence="1">BTB domain-containing protein</fullName>
    </recommendedName>
</protein>
<dbReference type="PROSITE" id="PS50097">
    <property type="entry name" value="BTB"/>
    <property type="match status" value="1"/>
</dbReference>
<sequence>MDETPALTRVEDLWFEDSGLIIQAGDSLFRVSGSVLAARSPIFRDMLAIPQPEDQPKMDGCPIVVLPDSAEDTEYFLRAIFDSSFFEGPPKPTTEPTVAGVLRLSTKYDIGFLRQRALLH</sequence>
<name>A0AAD7B4K8_9AGAR</name>
<dbReference type="Pfam" id="PF00651">
    <property type="entry name" value="BTB"/>
    <property type="match status" value="1"/>
</dbReference>
<dbReference type="SUPFAM" id="SSF54695">
    <property type="entry name" value="POZ domain"/>
    <property type="match status" value="1"/>
</dbReference>
<dbReference type="InterPro" id="IPR011333">
    <property type="entry name" value="SKP1/BTB/POZ_sf"/>
</dbReference>
<feature type="non-terminal residue" evidence="2">
    <location>
        <position position="120"/>
    </location>
</feature>
<evidence type="ECO:0000259" key="1">
    <source>
        <dbReference type="PROSITE" id="PS50097"/>
    </source>
</evidence>
<evidence type="ECO:0000313" key="2">
    <source>
        <dbReference type="EMBL" id="KAJ7610470.1"/>
    </source>
</evidence>
<proteinExistence type="predicted"/>
<gene>
    <name evidence="2" type="ORF">FB45DRAFT_700290</name>
</gene>
<keyword evidence="3" id="KW-1185">Reference proteome</keyword>
<dbReference type="CDD" id="cd18186">
    <property type="entry name" value="BTB_POZ_ZBTB_KLHL-like"/>
    <property type="match status" value="1"/>
</dbReference>
<comment type="caution">
    <text evidence="2">The sequence shown here is derived from an EMBL/GenBank/DDBJ whole genome shotgun (WGS) entry which is preliminary data.</text>
</comment>
<feature type="domain" description="BTB" evidence="1">
    <location>
        <begin position="16"/>
        <end position="83"/>
    </location>
</feature>
<dbReference type="EMBL" id="JARKIF010000035">
    <property type="protein sequence ID" value="KAJ7610470.1"/>
    <property type="molecule type" value="Genomic_DNA"/>
</dbReference>
<dbReference type="Proteomes" id="UP001221142">
    <property type="component" value="Unassembled WGS sequence"/>
</dbReference>
<dbReference type="Gene3D" id="3.30.710.10">
    <property type="entry name" value="Potassium Channel Kv1.1, Chain A"/>
    <property type="match status" value="1"/>
</dbReference>
<accession>A0AAD7B4K8</accession>
<dbReference type="InterPro" id="IPR000210">
    <property type="entry name" value="BTB/POZ_dom"/>
</dbReference>
<dbReference type="AlphaFoldDB" id="A0AAD7B4K8"/>
<reference evidence="2" key="1">
    <citation type="submission" date="2023-03" db="EMBL/GenBank/DDBJ databases">
        <title>Massive genome expansion in bonnet fungi (Mycena s.s.) driven by repeated elements and novel gene families across ecological guilds.</title>
        <authorList>
            <consortium name="Lawrence Berkeley National Laboratory"/>
            <person name="Harder C.B."/>
            <person name="Miyauchi S."/>
            <person name="Viragh M."/>
            <person name="Kuo A."/>
            <person name="Thoen E."/>
            <person name="Andreopoulos B."/>
            <person name="Lu D."/>
            <person name="Skrede I."/>
            <person name="Drula E."/>
            <person name="Henrissat B."/>
            <person name="Morin E."/>
            <person name="Kohler A."/>
            <person name="Barry K."/>
            <person name="LaButti K."/>
            <person name="Morin E."/>
            <person name="Salamov A."/>
            <person name="Lipzen A."/>
            <person name="Mereny Z."/>
            <person name="Hegedus B."/>
            <person name="Baldrian P."/>
            <person name="Stursova M."/>
            <person name="Weitz H."/>
            <person name="Taylor A."/>
            <person name="Grigoriev I.V."/>
            <person name="Nagy L.G."/>
            <person name="Martin F."/>
            <person name="Kauserud H."/>
        </authorList>
    </citation>
    <scope>NUCLEOTIDE SEQUENCE</scope>
    <source>
        <strain evidence="2">9284</strain>
    </source>
</reference>